<dbReference type="InterPro" id="IPR029057">
    <property type="entry name" value="PRTase-like"/>
</dbReference>
<keyword evidence="7 10" id="KW-0460">Magnesium</keyword>
<dbReference type="Pfam" id="PF13522">
    <property type="entry name" value="GATase_6"/>
    <property type="match status" value="1"/>
</dbReference>
<sequence>MCGFIGLIGEKDVSRRLYTGLLTIQHRGQDSAGMITYSGRFNMKKGNGLVRDVFNEKNLSYLKGNIGIAHVRYPTVGGGGAEDAQPFYVSIPYGIILAHNGNIVNYFSLKEEMEKKYYRDLNSTSDAELLLHVLAEELSRRIPFSIHNLFRAVEGVFKRALGSYSAVAYIRDRGFLAFRDPNGFKPIVFGQKGKEFIFASESVVLDTLGFKLLRDLYPGEAIFIDKNGRIYKKRIVERPQTSCIFEYVYFARPDSIIDGISVYEARLRLGRMLAEKIRKANLKIDVIIPVPDTSRAAAVAISEELGIPYREGFIKNRYIGRTFIMPSQELRQRSIRLKLNPIKEEFLGKNVLIIDDSIVRGNTSKEIVSLVREMGAAKVYLGIYSPPLKHPCFYGIDMQTRGEFIAAERSIDEIKKYIGADELIYQDMDGLIRGVFGSASAHCCCACFSGEYPVPVPEYDMKRIQEDRTKKESEKVE</sequence>
<comment type="pathway">
    <text evidence="1 7 8">Purine metabolism; IMP biosynthesis via de novo pathway; N(1)-(5-phospho-D-ribosyl)glycinamide from 5-phospho-alpha-D-ribose 1-diphosphate: step 1/2.</text>
</comment>
<feature type="binding site" evidence="7 10">
    <location>
        <position position="356"/>
    </location>
    <ligand>
        <name>Mg(2+)</name>
        <dbReference type="ChEBI" id="CHEBI:18420"/>
    </ligand>
</feature>
<dbReference type="CDD" id="cd00715">
    <property type="entry name" value="GPATase_N"/>
    <property type="match status" value="1"/>
</dbReference>
<feature type="binding site" evidence="7 11">
    <location>
        <position position="243"/>
    </location>
    <ligand>
        <name>[4Fe-4S] cluster</name>
        <dbReference type="ChEBI" id="CHEBI:49883"/>
    </ligand>
</feature>
<feature type="binding site" evidence="7 11">
    <location>
        <position position="444"/>
    </location>
    <ligand>
        <name>[4Fe-4S] cluster</name>
        <dbReference type="ChEBI" id="CHEBI:49883"/>
    </ligand>
</feature>
<proteinExistence type="inferred from homology"/>
<evidence type="ECO:0000256" key="10">
    <source>
        <dbReference type="PIRSR" id="PIRSR000485-2"/>
    </source>
</evidence>
<dbReference type="GO" id="GO:0000287">
    <property type="term" value="F:magnesium ion binding"/>
    <property type="evidence" value="ECO:0007669"/>
    <property type="project" value="UniProtKB-UniRule"/>
</dbReference>
<evidence type="ECO:0000256" key="9">
    <source>
        <dbReference type="PIRSR" id="PIRSR000485-1"/>
    </source>
</evidence>
<dbReference type="Pfam" id="PF00156">
    <property type="entry name" value="Pribosyltran"/>
    <property type="match status" value="1"/>
</dbReference>
<evidence type="ECO:0000256" key="11">
    <source>
        <dbReference type="PIRSR" id="PIRSR000485-3"/>
    </source>
</evidence>
<feature type="binding site" evidence="7 11">
    <location>
        <position position="447"/>
    </location>
    <ligand>
        <name>[4Fe-4S] cluster</name>
        <dbReference type="ChEBI" id="CHEBI:49883"/>
    </ligand>
</feature>
<feature type="binding site" evidence="7 10">
    <location>
        <position position="355"/>
    </location>
    <ligand>
        <name>Mg(2+)</name>
        <dbReference type="ChEBI" id="CHEBI:18420"/>
    </ligand>
</feature>
<keyword evidence="4 7" id="KW-0808">Transferase</keyword>
<dbReference type="GO" id="GO:0006189">
    <property type="term" value="P:'de novo' IMP biosynthetic process"/>
    <property type="evidence" value="ECO:0007669"/>
    <property type="project" value="UniProtKB-UniRule"/>
</dbReference>
<keyword evidence="6 7" id="KW-0315">Glutamine amidotransferase</keyword>
<dbReference type="NCBIfam" id="TIGR01134">
    <property type="entry name" value="purF"/>
    <property type="match status" value="1"/>
</dbReference>
<evidence type="ECO:0000256" key="7">
    <source>
        <dbReference type="HAMAP-Rule" id="MF_01931"/>
    </source>
</evidence>
<accession>A0A7C0VBK4</accession>
<feature type="active site" description="Nucleophile" evidence="7 9">
    <location>
        <position position="2"/>
    </location>
</feature>
<dbReference type="PIRSF" id="PIRSF000485">
    <property type="entry name" value="Amd_phspho_trans"/>
    <property type="match status" value="1"/>
</dbReference>
<dbReference type="SUPFAM" id="SSF53271">
    <property type="entry name" value="PRTase-like"/>
    <property type="match status" value="1"/>
</dbReference>
<keyword evidence="5 7" id="KW-0658">Purine biosynthesis</keyword>
<dbReference type="GO" id="GO:0009113">
    <property type="term" value="P:purine nucleobase biosynthetic process"/>
    <property type="evidence" value="ECO:0007669"/>
    <property type="project" value="UniProtKB-UniRule"/>
</dbReference>
<keyword evidence="7" id="KW-0004">4Fe-4S</keyword>
<evidence type="ECO:0000256" key="6">
    <source>
        <dbReference type="ARBA" id="ARBA00022962"/>
    </source>
</evidence>
<dbReference type="CDD" id="cd06223">
    <property type="entry name" value="PRTases_typeI"/>
    <property type="match status" value="1"/>
</dbReference>
<dbReference type="GO" id="GO:0004044">
    <property type="term" value="F:amidophosphoribosyltransferase activity"/>
    <property type="evidence" value="ECO:0007669"/>
    <property type="project" value="UniProtKB-UniRule"/>
</dbReference>
<dbReference type="InterPro" id="IPR005854">
    <property type="entry name" value="PurF"/>
</dbReference>
<feature type="binding site" evidence="7 10">
    <location>
        <position position="293"/>
    </location>
    <ligand>
        <name>Mg(2+)</name>
        <dbReference type="ChEBI" id="CHEBI:18420"/>
    </ligand>
</feature>
<dbReference type="UniPathway" id="UPA00074">
    <property type="reaction ID" value="UER00124"/>
</dbReference>
<dbReference type="InterPro" id="IPR017932">
    <property type="entry name" value="GATase_2_dom"/>
</dbReference>
<dbReference type="InterPro" id="IPR035584">
    <property type="entry name" value="PurF_N"/>
</dbReference>
<keyword evidence="7 11" id="KW-0408">Iron</keyword>
<comment type="catalytic activity">
    <reaction evidence="7 8">
        <text>5-phospho-beta-D-ribosylamine + L-glutamate + diphosphate = 5-phospho-alpha-D-ribose 1-diphosphate + L-glutamine + H2O</text>
        <dbReference type="Rhea" id="RHEA:14905"/>
        <dbReference type="ChEBI" id="CHEBI:15377"/>
        <dbReference type="ChEBI" id="CHEBI:29985"/>
        <dbReference type="ChEBI" id="CHEBI:33019"/>
        <dbReference type="ChEBI" id="CHEBI:58017"/>
        <dbReference type="ChEBI" id="CHEBI:58359"/>
        <dbReference type="ChEBI" id="CHEBI:58681"/>
        <dbReference type="EC" id="2.4.2.14"/>
    </reaction>
</comment>
<evidence type="ECO:0000313" key="13">
    <source>
        <dbReference type="EMBL" id="HDI82909.1"/>
    </source>
</evidence>
<name>A0A7C0VBK4_UNCW3</name>
<comment type="cofactor">
    <cofactor evidence="7 10">
        <name>Mg(2+)</name>
        <dbReference type="ChEBI" id="CHEBI:18420"/>
    </cofactor>
    <text evidence="7 10">Binds 1 Mg(2+) ion per subunit.</text>
</comment>
<dbReference type="Proteomes" id="UP000885847">
    <property type="component" value="Unassembled WGS sequence"/>
</dbReference>
<evidence type="ECO:0000259" key="12">
    <source>
        <dbReference type="PROSITE" id="PS51278"/>
    </source>
</evidence>
<dbReference type="Gene3D" id="3.60.20.10">
    <property type="entry name" value="Glutamine Phosphoribosylpyrophosphate, subunit 1, domain 1"/>
    <property type="match status" value="1"/>
</dbReference>
<dbReference type="AlphaFoldDB" id="A0A7C0VBK4"/>
<evidence type="ECO:0000256" key="1">
    <source>
        <dbReference type="ARBA" id="ARBA00005209"/>
    </source>
</evidence>
<dbReference type="InterPro" id="IPR000836">
    <property type="entry name" value="PRTase_dom"/>
</dbReference>
<comment type="function">
    <text evidence="7">Catalyzes the formation of phosphoribosylamine from phosphoribosylpyrophosphate (PRPP) and glutamine.</text>
</comment>
<comment type="cofactor">
    <cofactor evidence="7 11">
        <name>[4Fe-4S] cluster</name>
        <dbReference type="ChEBI" id="CHEBI:49883"/>
    </cofactor>
    <text evidence="7 11">Binds 1 [4Fe-4S] cluster per subunit.</text>
</comment>
<dbReference type="PROSITE" id="PS51278">
    <property type="entry name" value="GATASE_TYPE_2"/>
    <property type="match status" value="1"/>
</dbReference>
<dbReference type="GO" id="GO:0051539">
    <property type="term" value="F:4 iron, 4 sulfur cluster binding"/>
    <property type="evidence" value="ECO:0007669"/>
    <property type="project" value="UniProtKB-KW"/>
</dbReference>
<evidence type="ECO:0000256" key="2">
    <source>
        <dbReference type="ARBA" id="ARBA00010138"/>
    </source>
</evidence>
<reference evidence="13" key="1">
    <citation type="journal article" date="2020" name="mSystems">
        <title>Genome- and Community-Level Interaction Insights into Carbon Utilization and Element Cycling Functions of Hydrothermarchaeota in Hydrothermal Sediment.</title>
        <authorList>
            <person name="Zhou Z."/>
            <person name="Liu Y."/>
            <person name="Xu W."/>
            <person name="Pan J."/>
            <person name="Luo Z.H."/>
            <person name="Li M."/>
        </authorList>
    </citation>
    <scope>NUCLEOTIDE SEQUENCE [LARGE SCALE GENOMIC DNA]</scope>
    <source>
        <strain evidence="13">HyVt-102</strain>
    </source>
</reference>
<keyword evidence="7 11" id="KW-0411">Iron-sulfur</keyword>
<keyword evidence="3 7" id="KW-0328">Glycosyltransferase</keyword>
<dbReference type="InterPro" id="IPR029055">
    <property type="entry name" value="Ntn_hydrolases_N"/>
</dbReference>
<dbReference type="EMBL" id="DQWE01000181">
    <property type="protein sequence ID" value="HDI82909.1"/>
    <property type="molecule type" value="Genomic_DNA"/>
</dbReference>
<evidence type="ECO:0000256" key="5">
    <source>
        <dbReference type="ARBA" id="ARBA00022755"/>
    </source>
</evidence>
<evidence type="ECO:0000256" key="8">
    <source>
        <dbReference type="PIRNR" id="PIRNR000485"/>
    </source>
</evidence>
<evidence type="ECO:0000256" key="4">
    <source>
        <dbReference type="ARBA" id="ARBA00022679"/>
    </source>
</evidence>
<feature type="binding site" evidence="7 11">
    <location>
        <position position="392"/>
    </location>
    <ligand>
        <name>[4Fe-4S] cluster</name>
        <dbReference type="ChEBI" id="CHEBI:49883"/>
    </ligand>
</feature>
<dbReference type="SUPFAM" id="SSF56235">
    <property type="entry name" value="N-terminal nucleophile aminohydrolases (Ntn hydrolases)"/>
    <property type="match status" value="1"/>
</dbReference>
<gene>
    <name evidence="7" type="primary">purF</name>
    <name evidence="13" type="ORF">ENF18_03855</name>
</gene>
<dbReference type="Gene3D" id="3.40.50.2020">
    <property type="match status" value="1"/>
</dbReference>
<comment type="similarity">
    <text evidence="2 7 8">In the C-terminal section; belongs to the purine/pyrimidine phosphoribosyltransferase family.</text>
</comment>
<comment type="caution">
    <text evidence="13">The sequence shown here is derived from an EMBL/GenBank/DDBJ whole genome shotgun (WGS) entry which is preliminary data.</text>
</comment>
<evidence type="ECO:0000256" key="3">
    <source>
        <dbReference type="ARBA" id="ARBA00022676"/>
    </source>
</evidence>
<dbReference type="EC" id="2.4.2.14" evidence="7"/>
<feature type="domain" description="Glutamine amidotransferase type-2" evidence="12">
    <location>
        <begin position="2"/>
        <end position="227"/>
    </location>
</feature>
<protein>
    <recommendedName>
        <fullName evidence="7">Amidophosphoribosyltransferase</fullName>
        <shortName evidence="7">ATase</shortName>
        <ecNumber evidence="7">2.4.2.14</ecNumber>
    </recommendedName>
    <alternativeName>
        <fullName evidence="7">Glutamine phosphoribosylpyrophosphate amidotransferase</fullName>
        <shortName evidence="7">GPATase</shortName>
    </alternativeName>
</protein>
<organism evidence="13">
    <name type="scientific">candidate division WOR-3 bacterium</name>
    <dbReference type="NCBI Taxonomy" id="2052148"/>
    <lineage>
        <taxon>Bacteria</taxon>
        <taxon>Bacteria division WOR-3</taxon>
    </lineage>
</organism>
<dbReference type="PANTHER" id="PTHR11907">
    <property type="entry name" value="AMIDOPHOSPHORIBOSYLTRANSFERASE"/>
    <property type="match status" value="1"/>
</dbReference>
<dbReference type="HAMAP" id="MF_01931">
    <property type="entry name" value="PurF"/>
    <property type="match status" value="1"/>
</dbReference>
<keyword evidence="7 10" id="KW-0479">Metal-binding</keyword>